<keyword evidence="2" id="KW-1185">Reference proteome</keyword>
<dbReference type="KEGG" id="srn:A4G23_03054"/>
<evidence type="ECO:0000313" key="1">
    <source>
        <dbReference type="EMBL" id="AOT60187.1"/>
    </source>
</evidence>
<evidence type="ECO:0000313" key="2">
    <source>
        <dbReference type="Proteomes" id="UP000095349"/>
    </source>
</evidence>
<name>A0A1D8G431_9ACTN</name>
<sequence>MSVKEKRSERVTPERVENHRVARFDTLGSEPMTSSTAVFPDSRRSPLGTLTVIPWCSEPTADDPGDPLLMVYSLGDGAGGPEAGQAAMRAQLEQLGLSVGKHLVDLGSDRRFSASLLVEAERAVLTLPFMRAQCPVPPEWQYAAYAKGQAYLILAVRPWPQAVPGRAVPPEELRAFVSGEGFLEGSAHCLLPVLRVRT</sequence>
<dbReference type="InterPro" id="IPR045993">
    <property type="entry name" value="DUF5949"/>
</dbReference>
<gene>
    <name evidence="1" type="ORF">A4G23_03054</name>
</gene>
<dbReference type="STRING" id="285473.A4G23_03054"/>
<dbReference type="PATRIC" id="fig|285473.5.peg.3189"/>
<proteinExistence type="predicted"/>
<dbReference type="AlphaFoldDB" id="A0A1D8G431"/>
<reference evidence="1 2" key="1">
    <citation type="submission" date="2016-09" db="EMBL/GenBank/DDBJ databases">
        <title>Streptomyces rubrolavendulae MJM4426 Genome sequencing and assembly.</title>
        <authorList>
            <person name="Kim J.-G."/>
        </authorList>
    </citation>
    <scope>NUCLEOTIDE SEQUENCE [LARGE SCALE GENOMIC DNA]</scope>
    <source>
        <strain evidence="1 2">MJM4426</strain>
    </source>
</reference>
<dbReference type="Pfam" id="PF19374">
    <property type="entry name" value="DUF5949"/>
    <property type="match status" value="1"/>
</dbReference>
<dbReference type="EMBL" id="CP017316">
    <property type="protein sequence ID" value="AOT60187.1"/>
    <property type="molecule type" value="Genomic_DNA"/>
</dbReference>
<accession>A0A1D8G431</accession>
<protein>
    <submittedName>
        <fullName evidence="1">Uncharacterized protein</fullName>
    </submittedName>
</protein>
<organism evidence="1 2">
    <name type="scientific">Streptomyces rubrolavendulae</name>
    <dbReference type="NCBI Taxonomy" id="285473"/>
    <lineage>
        <taxon>Bacteria</taxon>
        <taxon>Bacillati</taxon>
        <taxon>Actinomycetota</taxon>
        <taxon>Actinomycetes</taxon>
        <taxon>Kitasatosporales</taxon>
        <taxon>Streptomycetaceae</taxon>
        <taxon>Streptomyces</taxon>
    </lineage>
</organism>
<dbReference type="Proteomes" id="UP000095349">
    <property type="component" value="Chromosome"/>
</dbReference>